<dbReference type="HAMAP" id="MF_00812">
    <property type="entry name" value="Thiopur_methtran"/>
    <property type="match status" value="1"/>
</dbReference>
<dbReference type="NCBIfam" id="NF009732">
    <property type="entry name" value="PRK13255.1"/>
    <property type="match status" value="1"/>
</dbReference>
<dbReference type="InterPro" id="IPR022474">
    <property type="entry name" value="Thiopur_S-MeTfrase_Se/Te_detox"/>
</dbReference>
<dbReference type="EMBL" id="AP021881">
    <property type="protein sequence ID" value="BBP00211.1"/>
    <property type="molecule type" value="Genomic_DNA"/>
</dbReference>
<evidence type="ECO:0000256" key="4">
    <source>
        <dbReference type="ARBA" id="ARBA00011905"/>
    </source>
</evidence>
<reference evidence="11" key="1">
    <citation type="submission" date="2019-11" db="EMBL/GenBank/DDBJ databases">
        <title>Isolation and characterization of a novel species in the genus Sulfuriferula.</title>
        <authorList>
            <person name="Mochizuki J."/>
            <person name="Kojima H."/>
            <person name="Fukui M."/>
        </authorList>
    </citation>
    <scope>NUCLEOTIDE SEQUENCE [LARGE SCALE GENOMIC DNA]</scope>
    <source>
        <strain evidence="11">SGTM</strain>
    </source>
</reference>
<keyword evidence="5 9" id="KW-0963">Cytoplasm</keyword>
<dbReference type="InterPro" id="IPR029063">
    <property type="entry name" value="SAM-dependent_MTases_sf"/>
</dbReference>
<evidence type="ECO:0000313" key="11">
    <source>
        <dbReference type="Proteomes" id="UP000463939"/>
    </source>
</evidence>
<evidence type="ECO:0000256" key="2">
    <source>
        <dbReference type="ARBA" id="ARBA00004496"/>
    </source>
</evidence>
<evidence type="ECO:0000256" key="9">
    <source>
        <dbReference type="HAMAP-Rule" id="MF_00812"/>
    </source>
</evidence>
<dbReference type="GO" id="GO:0008119">
    <property type="term" value="F:thiopurine S-methyltransferase activity"/>
    <property type="evidence" value="ECO:0007669"/>
    <property type="project" value="UniProtKB-UniRule"/>
</dbReference>
<gene>
    <name evidence="9 10" type="primary">tpm</name>
    <name evidence="10" type="ORF">SFSGTM_09190</name>
</gene>
<comment type="similarity">
    <text evidence="3 9">Belongs to the class I-like SAM-binding methyltransferase superfamily. TPMT family.</text>
</comment>
<dbReference type="PROSITE" id="PS51585">
    <property type="entry name" value="SAM_MT_TPMT"/>
    <property type="match status" value="1"/>
</dbReference>
<dbReference type="FunFam" id="3.40.50.150:FF:000101">
    <property type="entry name" value="Thiopurine S-methyltransferase"/>
    <property type="match status" value="1"/>
</dbReference>
<dbReference type="NCBIfam" id="TIGR03840">
    <property type="entry name" value="TMPT_Se_Te"/>
    <property type="match status" value="1"/>
</dbReference>
<evidence type="ECO:0000256" key="1">
    <source>
        <dbReference type="ARBA" id="ARBA00000903"/>
    </source>
</evidence>
<evidence type="ECO:0000256" key="8">
    <source>
        <dbReference type="ARBA" id="ARBA00022691"/>
    </source>
</evidence>
<dbReference type="PANTHER" id="PTHR10259:SF11">
    <property type="entry name" value="THIOPURINE S-METHYLTRANSFERASE"/>
    <property type="match status" value="1"/>
</dbReference>
<comment type="subcellular location">
    <subcellularLocation>
        <location evidence="2 9">Cytoplasm</location>
    </subcellularLocation>
</comment>
<keyword evidence="7 9" id="KW-0808">Transferase</keyword>
<dbReference type="Gene3D" id="3.40.50.150">
    <property type="entry name" value="Vaccinia Virus protein VP39"/>
    <property type="match status" value="1"/>
</dbReference>
<keyword evidence="6 9" id="KW-0489">Methyltransferase</keyword>
<dbReference type="KEGG" id="sniv:SFSGTM_09190"/>
<keyword evidence="11" id="KW-1185">Reference proteome</keyword>
<dbReference type="PIRSF" id="PIRSF023956">
    <property type="entry name" value="Thiopurine_S-methyltransferase"/>
    <property type="match status" value="1"/>
</dbReference>
<evidence type="ECO:0000256" key="5">
    <source>
        <dbReference type="ARBA" id="ARBA00022490"/>
    </source>
</evidence>
<dbReference type="InterPro" id="IPR008854">
    <property type="entry name" value="TPMT"/>
</dbReference>
<feature type="binding site" evidence="9">
    <location>
        <position position="66"/>
    </location>
    <ligand>
        <name>S-adenosyl-L-methionine</name>
        <dbReference type="ChEBI" id="CHEBI:59789"/>
    </ligand>
</feature>
<evidence type="ECO:0000256" key="6">
    <source>
        <dbReference type="ARBA" id="ARBA00022603"/>
    </source>
</evidence>
<dbReference type="AlphaFoldDB" id="A0A809RN35"/>
<dbReference type="PANTHER" id="PTHR10259">
    <property type="entry name" value="THIOPURINE S-METHYLTRANSFERASE"/>
    <property type="match status" value="1"/>
</dbReference>
<dbReference type="EC" id="2.1.1.67" evidence="4 9"/>
<keyword evidence="8 9" id="KW-0949">S-adenosyl-L-methionine</keyword>
<dbReference type="InterPro" id="IPR025835">
    <property type="entry name" value="Thiopurine_S-MeTrfase"/>
</dbReference>
<dbReference type="Pfam" id="PF05724">
    <property type="entry name" value="TPMT"/>
    <property type="match status" value="1"/>
</dbReference>
<dbReference type="RefSeq" id="WP_162084165.1">
    <property type="nucleotide sequence ID" value="NZ_AP021881.1"/>
</dbReference>
<protein>
    <recommendedName>
        <fullName evidence="4 9">Thiopurine S-methyltransferase</fullName>
        <ecNumber evidence="4 9">2.1.1.67</ecNumber>
    </recommendedName>
    <alternativeName>
        <fullName evidence="9">Thiopurine methyltransferase</fullName>
    </alternativeName>
</protein>
<dbReference type="GO" id="GO:0032259">
    <property type="term" value="P:methylation"/>
    <property type="evidence" value="ECO:0007669"/>
    <property type="project" value="UniProtKB-KW"/>
</dbReference>
<evidence type="ECO:0000256" key="7">
    <source>
        <dbReference type="ARBA" id="ARBA00022679"/>
    </source>
</evidence>
<feature type="binding site" evidence="9">
    <location>
        <position position="45"/>
    </location>
    <ligand>
        <name>S-adenosyl-L-methionine</name>
        <dbReference type="ChEBI" id="CHEBI:59789"/>
    </ligand>
</feature>
<organism evidence="10 11">
    <name type="scientific">Sulfuriferula nivalis</name>
    <dbReference type="NCBI Taxonomy" id="2675298"/>
    <lineage>
        <taxon>Bacteria</taxon>
        <taxon>Pseudomonadati</taxon>
        <taxon>Pseudomonadota</taxon>
        <taxon>Betaproteobacteria</taxon>
        <taxon>Nitrosomonadales</taxon>
        <taxon>Sulfuricellaceae</taxon>
        <taxon>Sulfuriferula</taxon>
    </lineage>
</organism>
<feature type="binding site" evidence="9">
    <location>
        <position position="123"/>
    </location>
    <ligand>
        <name>S-adenosyl-L-methionine</name>
        <dbReference type="ChEBI" id="CHEBI:59789"/>
    </ligand>
</feature>
<dbReference type="Proteomes" id="UP000463939">
    <property type="component" value="Chromosome"/>
</dbReference>
<sequence length="211" mass="23005">MEASFWHQKWERGEIGFHTGEANPLLTAHLAKLNLPQGSRIFLPLCGKTRDIAWLLGNDYQVVGAELSELAINALFEELGVTPDIAKVGNLTHYSAENITIFVGDIFDVTAEHLGSVNAIYDRAALVALPAGTRARYASHLIGITKAAPQLLITYEYDQQLADGPPFSVNADEVNLHYGSTYQVKSIESGEVAGGFKGRLPSTETVWLLHS</sequence>
<name>A0A809RN35_9PROT</name>
<feature type="binding site" evidence="9">
    <location>
        <position position="10"/>
    </location>
    <ligand>
        <name>S-adenosyl-L-methionine</name>
        <dbReference type="ChEBI" id="CHEBI:59789"/>
    </ligand>
</feature>
<proteinExistence type="inferred from homology"/>
<comment type="catalytic activity">
    <reaction evidence="1 9">
        <text>S-adenosyl-L-methionine + a thiopurine = S-adenosyl-L-homocysteine + a thiopurine S-methylether.</text>
        <dbReference type="EC" id="2.1.1.67"/>
    </reaction>
</comment>
<evidence type="ECO:0000313" key="10">
    <source>
        <dbReference type="EMBL" id="BBP00211.1"/>
    </source>
</evidence>
<evidence type="ECO:0000256" key="3">
    <source>
        <dbReference type="ARBA" id="ARBA00008145"/>
    </source>
</evidence>
<dbReference type="GO" id="GO:0005737">
    <property type="term" value="C:cytoplasm"/>
    <property type="evidence" value="ECO:0007669"/>
    <property type="project" value="UniProtKB-SubCell"/>
</dbReference>
<dbReference type="SUPFAM" id="SSF53335">
    <property type="entry name" value="S-adenosyl-L-methionine-dependent methyltransferases"/>
    <property type="match status" value="1"/>
</dbReference>
<dbReference type="GO" id="GO:0010038">
    <property type="term" value="P:response to metal ion"/>
    <property type="evidence" value="ECO:0007669"/>
    <property type="project" value="InterPro"/>
</dbReference>
<accession>A0A809RN35</accession>